<evidence type="ECO:0000256" key="1">
    <source>
        <dbReference type="ARBA" id="ARBA00023015"/>
    </source>
</evidence>
<protein>
    <submittedName>
        <fullName evidence="6">TetR/AcrR family transcriptional regulator</fullName>
    </submittedName>
</protein>
<dbReference type="InterPro" id="IPR050109">
    <property type="entry name" value="HTH-type_TetR-like_transc_reg"/>
</dbReference>
<dbReference type="SUPFAM" id="SSF46689">
    <property type="entry name" value="Homeodomain-like"/>
    <property type="match status" value="1"/>
</dbReference>
<comment type="caution">
    <text evidence="6">The sequence shown here is derived from an EMBL/GenBank/DDBJ whole genome shotgun (WGS) entry which is preliminary data.</text>
</comment>
<evidence type="ECO:0000256" key="2">
    <source>
        <dbReference type="ARBA" id="ARBA00023125"/>
    </source>
</evidence>
<dbReference type="Gene3D" id="1.10.357.10">
    <property type="entry name" value="Tetracycline Repressor, domain 2"/>
    <property type="match status" value="1"/>
</dbReference>
<dbReference type="RefSeq" id="WP_345455130.1">
    <property type="nucleotide sequence ID" value="NZ_BAABKG010000001.1"/>
</dbReference>
<dbReference type="Pfam" id="PF00440">
    <property type="entry name" value="TetR_N"/>
    <property type="match status" value="1"/>
</dbReference>
<keyword evidence="1" id="KW-0805">Transcription regulation</keyword>
<dbReference type="PANTHER" id="PTHR30055:SF234">
    <property type="entry name" value="HTH-TYPE TRANSCRIPTIONAL REGULATOR BETI"/>
    <property type="match status" value="1"/>
</dbReference>
<dbReference type="PANTHER" id="PTHR30055">
    <property type="entry name" value="HTH-TYPE TRANSCRIPTIONAL REGULATOR RUTR"/>
    <property type="match status" value="1"/>
</dbReference>
<dbReference type="InterPro" id="IPR001647">
    <property type="entry name" value="HTH_TetR"/>
</dbReference>
<keyword evidence="3" id="KW-0804">Transcription</keyword>
<proteinExistence type="predicted"/>
<keyword evidence="7" id="KW-1185">Reference proteome</keyword>
<feature type="domain" description="HTH tetR-type" evidence="5">
    <location>
        <begin position="8"/>
        <end position="68"/>
    </location>
</feature>
<evidence type="ECO:0000256" key="3">
    <source>
        <dbReference type="ARBA" id="ARBA00023163"/>
    </source>
</evidence>
<sequence>MDTTFARTARREQLVEVTIDLLAEVGVEGSSYLRIAERAGISRGVLNYHFGGRAELFSAVVDTVYARGVDEVLALVEAAPSPGEALAAFVRGSVHFYAARRRELRALTAIYTSRAADTVSREQRSEHRREIERVGALLRAGQEAGQLRAFDVDLMTACLRSVLDLAVALTDAGADPGPLADELVRTVHAMTST</sequence>
<dbReference type="PRINTS" id="PR00455">
    <property type="entry name" value="HTHTETR"/>
</dbReference>
<dbReference type="InterPro" id="IPR009057">
    <property type="entry name" value="Homeodomain-like_sf"/>
</dbReference>
<evidence type="ECO:0000313" key="7">
    <source>
        <dbReference type="Proteomes" id="UP001500221"/>
    </source>
</evidence>
<feature type="DNA-binding region" description="H-T-H motif" evidence="4">
    <location>
        <begin position="31"/>
        <end position="50"/>
    </location>
</feature>
<evidence type="ECO:0000256" key="4">
    <source>
        <dbReference type="PROSITE-ProRule" id="PRU00335"/>
    </source>
</evidence>
<dbReference type="InterPro" id="IPR036271">
    <property type="entry name" value="Tet_transcr_reg_TetR-rel_C_sf"/>
</dbReference>
<dbReference type="EMBL" id="BAABKG010000001">
    <property type="protein sequence ID" value="GAA5143749.1"/>
    <property type="molecule type" value="Genomic_DNA"/>
</dbReference>
<dbReference type="PROSITE" id="PS50977">
    <property type="entry name" value="HTH_TETR_2"/>
    <property type="match status" value="1"/>
</dbReference>
<organism evidence="6 7">
    <name type="scientific">Nocardioides marinquilinus</name>
    <dbReference type="NCBI Taxonomy" id="1210400"/>
    <lineage>
        <taxon>Bacteria</taxon>
        <taxon>Bacillati</taxon>
        <taxon>Actinomycetota</taxon>
        <taxon>Actinomycetes</taxon>
        <taxon>Propionibacteriales</taxon>
        <taxon>Nocardioidaceae</taxon>
        <taxon>Nocardioides</taxon>
    </lineage>
</organism>
<reference evidence="7" key="1">
    <citation type="journal article" date="2019" name="Int. J. Syst. Evol. Microbiol.">
        <title>The Global Catalogue of Microorganisms (GCM) 10K type strain sequencing project: providing services to taxonomists for standard genome sequencing and annotation.</title>
        <authorList>
            <consortium name="The Broad Institute Genomics Platform"/>
            <consortium name="The Broad Institute Genome Sequencing Center for Infectious Disease"/>
            <person name="Wu L."/>
            <person name="Ma J."/>
        </authorList>
    </citation>
    <scope>NUCLEOTIDE SEQUENCE [LARGE SCALE GENOMIC DNA]</scope>
    <source>
        <strain evidence="7">JCM 18459</strain>
    </source>
</reference>
<accession>A0ABP9PBL0</accession>
<evidence type="ECO:0000259" key="5">
    <source>
        <dbReference type="PROSITE" id="PS50977"/>
    </source>
</evidence>
<name>A0ABP9PBL0_9ACTN</name>
<keyword evidence="2 4" id="KW-0238">DNA-binding</keyword>
<dbReference type="Gene3D" id="1.10.10.60">
    <property type="entry name" value="Homeodomain-like"/>
    <property type="match status" value="1"/>
</dbReference>
<dbReference type="SUPFAM" id="SSF48498">
    <property type="entry name" value="Tetracyclin repressor-like, C-terminal domain"/>
    <property type="match status" value="1"/>
</dbReference>
<dbReference type="Proteomes" id="UP001500221">
    <property type="component" value="Unassembled WGS sequence"/>
</dbReference>
<evidence type="ECO:0000313" key="6">
    <source>
        <dbReference type="EMBL" id="GAA5143749.1"/>
    </source>
</evidence>
<gene>
    <name evidence="6" type="ORF">GCM10023340_09920</name>
</gene>